<dbReference type="Proteomes" id="UP000249619">
    <property type="component" value="Unassembled WGS sequence"/>
</dbReference>
<keyword evidence="1" id="KW-0175">Coiled coil</keyword>
<evidence type="ECO:0000313" key="3">
    <source>
        <dbReference type="EMBL" id="RAR13334.1"/>
    </source>
</evidence>
<name>A0A364N7R5_STELY</name>
<feature type="region of interest" description="Disordered" evidence="2">
    <location>
        <begin position="109"/>
        <end position="135"/>
    </location>
</feature>
<evidence type="ECO:0000256" key="1">
    <source>
        <dbReference type="SAM" id="Coils"/>
    </source>
</evidence>
<sequence>MTIILAIPLYYQTRSYPTYPSPPLPTTTAKYIALPPSSDPSIATRNHVIAKDTIAWGWRVHDMDPALPKNAKWLAKYSEAADKASWDDDIWLIWQREHGIRIAEADAKRKGGRRRGSRGVGVGEEAVAEEENDTGKLGGVAHGVKRLGEWARKHSEPAIERELRELEERKKELKKEERRRRTARDGIQVHVSEFELPREFTERLGGGGVGEGGDALGLTRHSWLSRV</sequence>
<accession>A0A364N7R5</accession>
<feature type="coiled-coil region" evidence="1">
    <location>
        <begin position="156"/>
        <end position="186"/>
    </location>
</feature>
<organism evidence="3 4">
    <name type="scientific">Stemphylium lycopersici</name>
    <name type="common">Tomato gray leaf spot disease fungus</name>
    <name type="synonym">Thyrospora lycopersici</name>
    <dbReference type="NCBI Taxonomy" id="183478"/>
    <lineage>
        <taxon>Eukaryota</taxon>
        <taxon>Fungi</taxon>
        <taxon>Dikarya</taxon>
        <taxon>Ascomycota</taxon>
        <taxon>Pezizomycotina</taxon>
        <taxon>Dothideomycetes</taxon>
        <taxon>Pleosporomycetidae</taxon>
        <taxon>Pleosporales</taxon>
        <taxon>Pleosporineae</taxon>
        <taxon>Pleosporaceae</taxon>
        <taxon>Stemphylium</taxon>
    </lineage>
</organism>
<protein>
    <submittedName>
        <fullName evidence="3">Uncharacterized protein</fullName>
    </submittedName>
</protein>
<proteinExistence type="predicted"/>
<evidence type="ECO:0000313" key="4">
    <source>
        <dbReference type="Proteomes" id="UP000249619"/>
    </source>
</evidence>
<keyword evidence="4" id="KW-1185">Reference proteome</keyword>
<reference evidence="4" key="1">
    <citation type="submission" date="2018-05" db="EMBL/GenBank/DDBJ databases">
        <title>Draft genome sequence of Stemphylium lycopersici strain CIDEFI 213.</title>
        <authorList>
            <person name="Medina R."/>
            <person name="Franco M.E.E."/>
            <person name="Lucentini C.G."/>
            <person name="Saparrat M.C.N."/>
            <person name="Balatti P.A."/>
        </authorList>
    </citation>
    <scope>NUCLEOTIDE SEQUENCE [LARGE SCALE GENOMIC DNA]</scope>
    <source>
        <strain evidence="4">CIDEFI 213</strain>
    </source>
</reference>
<dbReference type="EMBL" id="QGDH01000037">
    <property type="protein sequence ID" value="RAR13334.1"/>
    <property type="molecule type" value="Genomic_DNA"/>
</dbReference>
<dbReference type="AlphaFoldDB" id="A0A364N7R5"/>
<evidence type="ECO:0000256" key="2">
    <source>
        <dbReference type="SAM" id="MobiDB-lite"/>
    </source>
</evidence>
<comment type="caution">
    <text evidence="3">The sequence shown here is derived from an EMBL/GenBank/DDBJ whole genome shotgun (WGS) entry which is preliminary data.</text>
</comment>
<gene>
    <name evidence="3" type="ORF">DDE83_003333</name>
</gene>